<organism evidence="7 8">
    <name type="scientific">Microbacterium pullorum</name>
    <dbReference type="NCBI Taxonomy" id="2762236"/>
    <lineage>
        <taxon>Bacteria</taxon>
        <taxon>Bacillati</taxon>
        <taxon>Actinomycetota</taxon>
        <taxon>Actinomycetes</taxon>
        <taxon>Micrococcales</taxon>
        <taxon>Microbacteriaceae</taxon>
        <taxon>Microbacterium</taxon>
    </lineage>
</organism>
<dbReference type="Proteomes" id="UP000648352">
    <property type="component" value="Unassembled WGS sequence"/>
</dbReference>
<gene>
    <name evidence="7" type="ORF">H9651_08010</name>
</gene>
<evidence type="ECO:0000313" key="8">
    <source>
        <dbReference type="Proteomes" id="UP000648352"/>
    </source>
</evidence>
<protein>
    <submittedName>
        <fullName evidence="7">ABC transporter ATP-binding protein</fullName>
    </submittedName>
</protein>
<reference evidence="7 8" key="1">
    <citation type="submission" date="2020-08" db="EMBL/GenBank/DDBJ databases">
        <title>A Genomic Blueprint of the Chicken Gut Microbiome.</title>
        <authorList>
            <person name="Gilroy R."/>
            <person name="Ravi A."/>
            <person name="Getino M."/>
            <person name="Pursley I."/>
            <person name="Horton D.L."/>
            <person name="Alikhan N.-F."/>
            <person name="Baker D."/>
            <person name="Gharbi K."/>
            <person name="Hall N."/>
            <person name="Watson M."/>
            <person name="Adriaenssens E.M."/>
            <person name="Foster-Nyarko E."/>
            <person name="Jarju S."/>
            <person name="Secka A."/>
            <person name="Antonio M."/>
            <person name="Oren A."/>
            <person name="Chaudhuri R."/>
            <person name="La Ragione R.M."/>
            <person name="Hildebrand F."/>
            <person name="Pallen M.J."/>
        </authorList>
    </citation>
    <scope>NUCLEOTIDE SEQUENCE [LARGE SCALE GENOMIC DNA]</scope>
    <source>
        <strain evidence="7 8">Sa4CUA7</strain>
    </source>
</reference>
<dbReference type="PANTHER" id="PTHR43335:SF4">
    <property type="entry name" value="ABC TRANSPORTER, ATP-BINDING PROTEIN"/>
    <property type="match status" value="1"/>
</dbReference>
<comment type="similarity">
    <text evidence="1">Belongs to the ABC transporter superfamily.</text>
</comment>
<dbReference type="InterPro" id="IPR017871">
    <property type="entry name" value="ABC_transporter-like_CS"/>
</dbReference>
<dbReference type="EMBL" id="JACSQP010000004">
    <property type="protein sequence ID" value="MBD7957580.1"/>
    <property type="molecule type" value="Genomic_DNA"/>
</dbReference>
<dbReference type="Gene3D" id="3.40.50.300">
    <property type="entry name" value="P-loop containing nucleotide triphosphate hydrolases"/>
    <property type="match status" value="1"/>
</dbReference>
<keyword evidence="3" id="KW-0547">Nucleotide-binding</keyword>
<keyword evidence="2" id="KW-0813">Transport</keyword>
<dbReference type="CDD" id="cd03268">
    <property type="entry name" value="ABC_BcrA_bacitracin_resist"/>
    <property type="match status" value="1"/>
</dbReference>
<proteinExistence type="inferred from homology"/>
<evidence type="ECO:0000256" key="2">
    <source>
        <dbReference type="ARBA" id="ARBA00022448"/>
    </source>
</evidence>
<evidence type="ECO:0000256" key="1">
    <source>
        <dbReference type="ARBA" id="ARBA00005417"/>
    </source>
</evidence>
<dbReference type="InterPro" id="IPR003593">
    <property type="entry name" value="AAA+_ATPase"/>
</dbReference>
<dbReference type="SUPFAM" id="SSF52540">
    <property type="entry name" value="P-loop containing nucleoside triphosphate hydrolases"/>
    <property type="match status" value="1"/>
</dbReference>
<sequence length="343" mass="35375">MPDGQTLEFSGLTKRFGSLTAVDRFSARVEPGRVTGFLGPNGAGKTTTMRMLLGLVRATEGAATVGGTPYSQLRHPLQNVGSALEASSFHPGRSAAAHLTALAQASDVPTRRVDETLALVGLTDAAGRKVGGYSLGMRQRLGLAAALLGDPGVLVLDEPTNGLDPEGIRWMRDLLRALASEGRTVFVSSHLLSEVQQTVDSLLVIARGRLVFQGTIDELVDPAEYTTVVDAPDRAALTAALTAAGVGTEVLRAGLRVEAADPADIGRIAASAGVALSLLQRQGPSLEQVFLQLADGTRVHPSAFSGETGAVAAEAGTEPVEGAPAEGGTSDPPVESTREGDAR</sequence>
<evidence type="ECO:0000256" key="4">
    <source>
        <dbReference type="ARBA" id="ARBA00022840"/>
    </source>
</evidence>
<dbReference type="PANTHER" id="PTHR43335">
    <property type="entry name" value="ABC TRANSPORTER, ATP-BINDING PROTEIN"/>
    <property type="match status" value="1"/>
</dbReference>
<evidence type="ECO:0000259" key="6">
    <source>
        <dbReference type="PROSITE" id="PS50893"/>
    </source>
</evidence>
<dbReference type="SMART" id="SM00382">
    <property type="entry name" value="AAA"/>
    <property type="match status" value="1"/>
</dbReference>
<comment type="caution">
    <text evidence="7">The sequence shown here is derived from an EMBL/GenBank/DDBJ whole genome shotgun (WGS) entry which is preliminary data.</text>
</comment>
<accession>A0ABR8S269</accession>
<dbReference type="PROSITE" id="PS50893">
    <property type="entry name" value="ABC_TRANSPORTER_2"/>
    <property type="match status" value="1"/>
</dbReference>
<keyword evidence="4 7" id="KW-0067">ATP-binding</keyword>
<name>A0ABR8S269_9MICO</name>
<evidence type="ECO:0000256" key="5">
    <source>
        <dbReference type="SAM" id="MobiDB-lite"/>
    </source>
</evidence>
<dbReference type="Pfam" id="PF00005">
    <property type="entry name" value="ABC_tran"/>
    <property type="match status" value="1"/>
</dbReference>
<dbReference type="InterPro" id="IPR027417">
    <property type="entry name" value="P-loop_NTPase"/>
</dbReference>
<dbReference type="PROSITE" id="PS00211">
    <property type="entry name" value="ABC_TRANSPORTER_1"/>
    <property type="match status" value="1"/>
</dbReference>
<evidence type="ECO:0000313" key="7">
    <source>
        <dbReference type="EMBL" id="MBD7957580.1"/>
    </source>
</evidence>
<evidence type="ECO:0000256" key="3">
    <source>
        <dbReference type="ARBA" id="ARBA00022741"/>
    </source>
</evidence>
<dbReference type="InterPro" id="IPR003439">
    <property type="entry name" value="ABC_transporter-like_ATP-bd"/>
</dbReference>
<dbReference type="RefSeq" id="WP_191718765.1">
    <property type="nucleotide sequence ID" value="NZ_JACSQP010000004.1"/>
</dbReference>
<feature type="region of interest" description="Disordered" evidence="5">
    <location>
        <begin position="302"/>
        <end position="343"/>
    </location>
</feature>
<keyword evidence="8" id="KW-1185">Reference proteome</keyword>
<feature type="compositionally biased region" description="Low complexity" evidence="5">
    <location>
        <begin position="306"/>
        <end position="328"/>
    </location>
</feature>
<feature type="domain" description="ABC transporter" evidence="6">
    <location>
        <begin position="7"/>
        <end position="232"/>
    </location>
</feature>
<dbReference type="GO" id="GO:0005524">
    <property type="term" value="F:ATP binding"/>
    <property type="evidence" value="ECO:0007669"/>
    <property type="project" value="UniProtKB-KW"/>
</dbReference>